<evidence type="ECO:0000313" key="4">
    <source>
        <dbReference type="Proteomes" id="UP000275727"/>
    </source>
</evidence>
<evidence type="ECO:0000313" key="3">
    <source>
        <dbReference type="EMBL" id="BBE33972.1"/>
    </source>
</evidence>
<proteinExistence type="inferred from homology"/>
<evidence type="ECO:0000256" key="2">
    <source>
        <dbReference type="RuleBase" id="RU363072"/>
    </source>
</evidence>
<gene>
    <name evidence="3" type="ORF">SmB9_16300</name>
</gene>
<dbReference type="EMBL" id="AP018711">
    <property type="protein sequence ID" value="BBE33972.1"/>
    <property type="molecule type" value="Genomic_DNA"/>
</dbReference>
<reference evidence="3 4" key="1">
    <citation type="submission" date="2018-06" db="EMBL/GenBank/DDBJ databases">
        <title>Complete Genome Sequence of the Microcystin-Degrading Bacterium Sphingosinicella microcystinivorans Strain B-9.</title>
        <authorList>
            <person name="Jin H."/>
            <person name="Nishizawa T."/>
            <person name="Guo Y."/>
            <person name="Nishizawa A."/>
            <person name="Park H."/>
            <person name="Kato H."/>
            <person name="Tsuji K."/>
            <person name="Harada K."/>
        </authorList>
    </citation>
    <scope>NUCLEOTIDE SEQUENCE [LARGE SCALE GENOMIC DNA]</scope>
    <source>
        <strain evidence="3 4">B9</strain>
    </source>
</reference>
<dbReference type="Proteomes" id="UP000275727">
    <property type="component" value="Chromosome"/>
</dbReference>
<dbReference type="GO" id="GO:0008643">
    <property type="term" value="P:carbohydrate transport"/>
    <property type="evidence" value="ECO:0007669"/>
    <property type="project" value="InterPro"/>
</dbReference>
<evidence type="ECO:0000256" key="1">
    <source>
        <dbReference type="ARBA" id="ARBA00008769"/>
    </source>
</evidence>
<name>A0AAD1G0L3_SPHMI</name>
<dbReference type="SUPFAM" id="SSF56935">
    <property type="entry name" value="Porins"/>
    <property type="match status" value="1"/>
</dbReference>
<dbReference type="InterPro" id="IPR038673">
    <property type="entry name" value="OprB_sf"/>
</dbReference>
<dbReference type="Pfam" id="PF04966">
    <property type="entry name" value="OprB"/>
    <property type="match status" value="2"/>
</dbReference>
<dbReference type="RefSeq" id="WP_160119127.1">
    <property type="nucleotide sequence ID" value="NZ_AP018711.1"/>
</dbReference>
<dbReference type="GO" id="GO:0016020">
    <property type="term" value="C:membrane"/>
    <property type="evidence" value="ECO:0007669"/>
    <property type="project" value="InterPro"/>
</dbReference>
<accession>A0AAD1G0L3</accession>
<dbReference type="Gene3D" id="2.40.160.180">
    <property type="entry name" value="Carbohydrate-selective porin OprB"/>
    <property type="match status" value="1"/>
</dbReference>
<dbReference type="KEGG" id="smic:SmB9_16300"/>
<protein>
    <submittedName>
        <fullName evidence="3">Porin</fullName>
    </submittedName>
</protein>
<dbReference type="InterPro" id="IPR052932">
    <property type="entry name" value="OprB_Porin"/>
</dbReference>
<dbReference type="InterPro" id="IPR007049">
    <property type="entry name" value="Carb-sel_porin_OprB"/>
</dbReference>
<dbReference type="PANTHER" id="PTHR37944">
    <property type="entry name" value="PORIN B"/>
    <property type="match status" value="1"/>
</dbReference>
<dbReference type="GO" id="GO:0015288">
    <property type="term" value="F:porin activity"/>
    <property type="evidence" value="ECO:0007669"/>
    <property type="project" value="InterPro"/>
</dbReference>
<comment type="similarity">
    <text evidence="1 2">Belongs to the OprB family.</text>
</comment>
<dbReference type="PANTHER" id="PTHR37944:SF1">
    <property type="entry name" value="PORIN B"/>
    <property type="match status" value="1"/>
</dbReference>
<sequence length="365" mass="38770">MAFISDPAQAHGRDALEWRLASTTDGWVALSNPVRRDAVVFSKIDAELTVKGEAFGLDGVTGRVSSFHVLGHGPSERLVADAHGIDNAESDVRHRLLEAWVDARLSGNVSVRLGLMDLNAQFDAIEAAGLFLNSGHGMGSEFAASGVNGPSTYPATGLGINVRGEWSGLTVQGAVFDGAPRGFSDDGKFLAIRLHREEGALFLGQVEYDIEDTGVSFGFGAYHYSRAPSSDIEGPSRTGGGAYAMTTFALGSDTAAWFRIGHASASVSDIRHQISGGLTQSAPFGRDGDMIGIALSSIRLRPDGPGHTGYGRRETNLELTYRYAFNDRISLQPDVQYVIQPAYDRGGGNALVVGARLQIVLGNDI</sequence>
<dbReference type="AlphaFoldDB" id="A0AAD1G0L3"/>
<organism evidence="3 4">
    <name type="scientific">Sphingosinicella microcystinivorans</name>
    <dbReference type="NCBI Taxonomy" id="335406"/>
    <lineage>
        <taxon>Bacteria</taxon>
        <taxon>Pseudomonadati</taxon>
        <taxon>Pseudomonadota</taxon>
        <taxon>Alphaproteobacteria</taxon>
        <taxon>Sphingomonadales</taxon>
        <taxon>Sphingosinicellaceae</taxon>
        <taxon>Sphingosinicella</taxon>
    </lineage>
</organism>